<feature type="signal peptide" evidence="2">
    <location>
        <begin position="1"/>
        <end position="23"/>
    </location>
</feature>
<evidence type="ECO:0000256" key="2">
    <source>
        <dbReference type="SAM" id="SignalP"/>
    </source>
</evidence>
<dbReference type="EMBL" id="CP043494">
    <property type="protein sequence ID" value="WNG45444.1"/>
    <property type="molecule type" value="Genomic_DNA"/>
</dbReference>
<reference evidence="3 4" key="1">
    <citation type="submission" date="2019-08" db="EMBL/GenBank/DDBJ databases">
        <title>Archangium and Cystobacter genomes.</title>
        <authorList>
            <person name="Chen I.-C.K."/>
            <person name="Wielgoss S."/>
        </authorList>
    </citation>
    <scope>NUCLEOTIDE SEQUENCE [LARGE SCALE GENOMIC DNA]</scope>
    <source>
        <strain evidence="3 4">Cbm 6</strain>
    </source>
</reference>
<gene>
    <name evidence="3" type="ORF">F0U60_16050</name>
</gene>
<feature type="chain" id="PRO_5045780667" description="Lipoprotein" evidence="2">
    <location>
        <begin position="24"/>
        <end position="218"/>
    </location>
</feature>
<dbReference type="NCBIfam" id="NF041895">
    <property type="entry name" value="choice_anch_V"/>
    <property type="match status" value="1"/>
</dbReference>
<keyword evidence="2" id="KW-0732">Signal</keyword>
<evidence type="ECO:0000313" key="4">
    <source>
        <dbReference type="Proteomes" id="UP001611383"/>
    </source>
</evidence>
<evidence type="ECO:0000313" key="3">
    <source>
        <dbReference type="EMBL" id="WNG45444.1"/>
    </source>
</evidence>
<accession>A0ABY9WNR5</accession>
<protein>
    <recommendedName>
        <fullName evidence="5">Lipoprotein</fullName>
    </recommendedName>
</protein>
<dbReference type="NCBIfam" id="NF041894">
    <property type="entry name" value="MXAN_6652_fam"/>
    <property type="match status" value="1"/>
</dbReference>
<sequence>MRFSLFGIAGVFSVCLLSTPVFANSAGLTGHSGKNGQTCNNCHTGGIAPSVEFSGPESLAAGATGQYSLIIRGGAAKMGGVNIAVDNAQAMLVQGTGLKRVGGELTHSAPKAFSENEVRFDFSLVAPPTAGTVNLFGAGNSTNGDGDITKDRSATAGLTVTVTGSAAGPDAGTGSPDAGTGDEPGDEDEPGGGCSSTGGAPVLLFVLAAAGATLLRRG</sequence>
<name>A0ABY9WNR5_9BACT</name>
<evidence type="ECO:0008006" key="5">
    <source>
        <dbReference type="Google" id="ProtNLM"/>
    </source>
</evidence>
<dbReference type="Proteomes" id="UP001611383">
    <property type="component" value="Chromosome"/>
</dbReference>
<proteinExistence type="predicted"/>
<organism evidence="3 4">
    <name type="scientific">Archangium minus</name>
    <dbReference type="NCBI Taxonomy" id="83450"/>
    <lineage>
        <taxon>Bacteria</taxon>
        <taxon>Pseudomonadati</taxon>
        <taxon>Myxococcota</taxon>
        <taxon>Myxococcia</taxon>
        <taxon>Myxococcales</taxon>
        <taxon>Cystobacterineae</taxon>
        <taxon>Archangiaceae</taxon>
        <taxon>Archangium</taxon>
    </lineage>
</organism>
<keyword evidence="4" id="KW-1185">Reference proteome</keyword>
<evidence type="ECO:0000256" key="1">
    <source>
        <dbReference type="SAM" id="MobiDB-lite"/>
    </source>
</evidence>
<dbReference type="RefSeq" id="WP_395820269.1">
    <property type="nucleotide sequence ID" value="NZ_CP043494.1"/>
</dbReference>
<feature type="region of interest" description="Disordered" evidence="1">
    <location>
        <begin position="161"/>
        <end position="197"/>
    </location>
</feature>